<feature type="region of interest" description="Disordered" evidence="2">
    <location>
        <begin position="1755"/>
        <end position="1775"/>
    </location>
</feature>
<feature type="region of interest" description="Disordered" evidence="2">
    <location>
        <begin position="1615"/>
        <end position="1643"/>
    </location>
</feature>
<evidence type="ECO:0000256" key="2">
    <source>
        <dbReference type="SAM" id="MobiDB-lite"/>
    </source>
</evidence>
<feature type="region of interest" description="Disordered" evidence="2">
    <location>
        <begin position="836"/>
        <end position="866"/>
    </location>
</feature>
<feature type="compositionally biased region" description="Basic and acidic residues" evidence="2">
    <location>
        <begin position="1278"/>
        <end position="1289"/>
    </location>
</feature>
<feature type="compositionally biased region" description="Basic and acidic residues" evidence="2">
    <location>
        <begin position="913"/>
        <end position="945"/>
    </location>
</feature>
<feature type="region of interest" description="Disordered" evidence="2">
    <location>
        <begin position="1197"/>
        <end position="1216"/>
    </location>
</feature>
<feature type="region of interest" description="Disordered" evidence="2">
    <location>
        <begin position="2015"/>
        <end position="2038"/>
    </location>
</feature>
<evidence type="ECO:0000313" key="5">
    <source>
        <dbReference type="Proteomes" id="UP000663829"/>
    </source>
</evidence>
<organism evidence="3 5">
    <name type="scientific">Didymodactylos carnosus</name>
    <dbReference type="NCBI Taxonomy" id="1234261"/>
    <lineage>
        <taxon>Eukaryota</taxon>
        <taxon>Metazoa</taxon>
        <taxon>Spiralia</taxon>
        <taxon>Gnathifera</taxon>
        <taxon>Rotifera</taxon>
        <taxon>Eurotatoria</taxon>
        <taxon>Bdelloidea</taxon>
        <taxon>Philodinida</taxon>
        <taxon>Philodinidae</taxon>
        <taxon>Didymodactylos</taxon>
    </lineage>
</organism>
<gene>
    <name evidence="3" type="ORF">GPM918_LOCUS3170</name>
    <name evidence="4" type="ORF">SRO942_LOCUS3170</name>
</gene>
<comment type="caution">
    <text evidence="3">The sequence shown here is derived from an EMBL/GenBank/DDBJ whole genome shotgun (WGS) entry which is preliminary data.</text>
</comment>
<dbReference type="EMBL" id="CAJOBC010000379">
    <property type="protein sequence ID" value="CAF3578817.1"/>
    <property type="molecule type" value="Genomic_DNA"/>
</dbReference>
<feature type="compositionally biased region" description="Basic and acidic residues" evidence="2">
    <location>
        <begin position="1615"/>
        <end position="1628"/>
    </location>
</feature>
<dbReference type="Proteomes" id="UP000681722">
    <property type="component" value="Unassembled WGS sequence"/>
</dbReference>
<protein>
    <submittedName>
        <fullName evidence="3">Uncharacterized protein</fullName>
    </submittedName>
</protein>
<feature type="compositionally biased region" description="Low complexity" evidence="2">
    <location>
        <begin position="989"/>
        <end position="1015"/>
    </location>
</feature>
<feature type="coiled-coil region" evidence="1">
    <location>
        <begin position="1647"/>
        <end position="1674"/>
    </location>
</feature>
<keyword evidence="1" id="KW-0175">Coiled coil</keyword>
<feature type="region of interest" description="Disordered" evidence="2">
    <location>
        <begin position="222"/>
        <end position="242"/>
    </location>
</feature>
<dbReference type="EMBL" id="CAJNOQ010000379">
    <property type="protein sequence ID" value="CAF0794358.1"/>
    <property type="molecule type" value="Genomic_DNA"/>
</dbReference>
<accession>A0A813SGQ1</accession>
<feature type="compositionally biased region" description="Acidic residues" evidence="2">
    <location>
        <begin position="479"/>
        <end position="495"/>
    </location>
</feature>
<name>A0A813SGQ1_9BILA</name>
<feature type="region of interest" description="Disordered" evidence="2">
    <location>
        <begin position="1258"/>
        <end position="1292"/>
    </location>
</feature>
<keyword evidence="5" id="KW-1185">Reference proteome</keyword>
<evidence type="ECO:0000313" key="3">
    <source>
        <dbReference type="EMBL" id="CAF0794358.1"/>
    </source>
</evidence>
<feature type="region of interest" description="Disordered" evidence="2">
    <location>
        <begin position="977"/>
        <end position="1023"/>
    </location>
</feature>
<dbReference type="OrthoDB" id="10030417at2759"/>
<proteinExistence type="predicted"/>
<feature type="compositionally biased region" description="Polar residues" evidence="2">
    <location>
        <begin position="448"/>
        <end position="457"/>
    </location>
</feature>
<sequence length="2184" mass="254806">MATVPCLLAMWDENNQNDNMANSACFTIVHTQTHPLNDKERSAASLSSRTSQAFWKELEEQRDQSLSPYSNSMSFRRKISNKIKDKCNLLETAFISSTNNKNTSLTMMNELSKTPLAVLNVNSIIQECTSSVDSLETDIVVKDNQQLLSIQGAKLWKNDIQQLRVKNYNKEKYNNNNLSRWRSIEDELMLPVLIDQLTSPQQQYFRRRTLSDTDMVPKTISTFSLPNIDTSDEEEEEEEEKSDRIDVYHTVQLIKHDPIANTYSTLSTTNIPHFDAQLQVNDGQLSDAVRYGVFHSSPEESIIQISCQQFKCNHETQTMEVDENEEGCHSFNLKQYVLVDTLETSMDISESLVSTTNDDEQDYVVKMQIKGTLLDTNHLKLQNIIELNEQFEHEEEHEEDDTINDENFGNGNQNVTSLMDDGERQYVNDEPSSSEKRTSNDTRGEQAKNGNEYQSNEAGLRNSSSGSGGGGSGSGRGNDEDDDKNNDYNDDNDESMDDETIARRLGFLRFDNLTLELIHSIRQLIQKQSYDRRDFDYLQNLIDKIIKLQQLYSVNNIDSLVRTMTKLLKLDRLLQTFSTAENFLRDRIQYAIQQQKKKKLNIEEDLYSLEEKPVRAVKYQITNDEPVRRSVNNGNGNVFDYWKNKDRKSKLHGIQQRARSEGLPQPSFGYASTNCIVSLLTYFFCESLFEGSTDQQYRFRHDSKDSLEEIDEALVPIPTYVSPRKRRDIRETDREVVEITHDTSIADPLQSVARAPTKVKQMAKDIEYRTVPIIVGTNRSEMNVRSGDRFRDHASYLSDDSVQMPRGQISIALYDVKPNGKDRYSNEERTHFVHPDGITEESGHRTVRTKQHQTYDSPQSSPSFNDSRVKRMVDRLEHDQQLSPNIVPTTTTSIKKSSIKKTFDEYSVDSYDNDYRHSPVKTSKDNEYKRIIKSQKDDENRDTNKKMTYQGHTERNLPKDTVIDGVFFHDNRRPLKYSVDREDDDRSARTTSSPRQRTTSSPRQRTTSSPRQRTTYHSGNDDTYVRIDSVRDEQELSDNVEEFVIPHTKPKKYNRLLEIKSDGTITEPDMSLQDDRHGTGTSITMVRDVRARMYEDNSEPATTSPTTPPEEIMKVDLETLYILEQRSEKSSTPTVMDIYISPKYRCVIEEEKEEHDEHYRTYHPPLTEINTVVQTSYSQPTTQQTFQQPIEIQSDLSQATTTTATTTQTTSSLPRHHKEKKVVVIDADTYRTAMSKSSLESDEGSDTESGAVIYINNQEENSESLRQEKNNASGSDSELDHSYGKDHPTIGKITSKIRMDQIRDLNRNVVRRYFEESNQRSEFYEIHTRGQCKCIVLVVDDFSKQEVNKGEQTSMEAQITKLEITYTPQELQKISLHVLYTADSESLSDYILIKRDYFDSYYDEYQIHPTIHINYYTREGHLFKTEERRLDQIPLTIRCEIEYELNHYGTSRLILLPVTKAERRHVNLTIKEEVTKDLIQRHQRGTNFEQQIQRQLQAPVTLQRLDDYLTRETLSSTTVRRLPRIELTTSLRVIQRYRNIIHRLCNIFRKDIRLTKEQEQKRNFILVNNQEYYQLDLTNLTVPSAELNISEIQKRQTDLFNREVKLVLNEEQQRKPRQEWEYHTREQSKSIGRTPRHPPHTENSFNFIQYRKELKEQQEILDQQHREAERLKHLNRRVVPGPPPPGHPHEAEFYLGAERRQLIEREIYNMRESIRPHEHAPPRYKREPLRRSCSWGYSGANRYVRARIIHVKDIFDDPTTPISPDQQQRAEQQAREQELFIRVDDYINEPAASSLKRSYSTDYLLEDGPRSRIKYIRIPGETIRIEEKQTYEYEGIQYADLPYALRYWNILYILDKEARKGRPLGSSIPHVPVNDPYRNIIPPLTHQEIHQTARQVLHPQYSVRDHTDRTLRWFLSKDQRTEIESRAYLAALEHRRKQSATDVSGRSLKPEERPEKYFVTETLVRYEKLPDRLQPIAETLTNDTVNDTRSVSYPRVFQPSTYSSQSENSNFIQQQHLNKRSQSQPTTTFMQQSSYQNPHVPLRPIEIPSSHFFTHPLARYQSFRELYQTSPPSFQQQTIIHNNRPRRQSPPQNTHTIPIAYNNRFQRAHNNLLNPIQPHQQSYHHAPYPPINSACRPHCHPSSERIKLLTEIIDSQTGRTLRATCQQELPIDVLGLLDKYNLRT</sequence>
<feature type="compositionally biased region" description="Low complexity" evidence="2">
    <location>
        <begin position="1198"/>
        <end position="1210"/>
    </location>
</feature>
<evidence type="ECO:0000313" key="4">
    <source>
        <dbReference type="EMBL" id="CAF3578817.1"/>
    </source>
</evidence>
<feature type="compositionally biased region" description="Acidic residues" evidence="2">
    <location>
        <begin position="230"/>
        <end position="240"/>
    </location>
</feature>
<feature type="compositionally biased region" description="Polar residues" evidence="2">
    <location>
        <begin position="2015"/>
        <end position="2037"/>
    </location>
</feature>
<feature type="compositionally biased region" description="Polar residues" evidence="2">
    <location>
        <begin position="852"/>
        <end position="866"/>
    </location>
</feature>
<feature type="compositionally biased region" description="Acidic residues" evidence="2">
    <location>
        <begin position="392"/>
        <end position="404"/>
    </location>
</feature>
<feature type="compositionally biased region" description="Basic and acidic residues" evidence="2">
    <location>
        <begin position="977"/>
        <end position="988"/>
    </location>
</feature>
<feature type="compositionally biased region" description="Gly residues" evidence="2">
    <location>
        <begin position="466"/>
        <end position="476"/>
    </location>
</feature>
<feature type="region of interest" description="Disordered" evidence="2">
    <location>
        <begin position="878"/>
        <end position="957"/>
    </location>
</feature>
<feature type="compositionally biased region" description="Basic and acidic residues" evidence="2">
    <location>
        <begin position="421"/>
        <end position="446"/>
    </location>
</feature>
<reference evidence="3" key="1">
    <citation type="submission" date="2021-02" db="EMBL/GenBank/DDBJ databases">
        <authorList>
            <person name="Nowell W R."/>
        </authorList>
    </citation>
    <scope>NUCLEOTIDE SEQUENCE</scope>
</reference>
<feature type="region of interest" description="Disordered" evidence="2">
    <location>
        <begin position="392"/>
        <end position="495"/>
    </location>
</feature>
<dbReference type="Proteomes" id="UP000663829">
    <property type="component" value="Unassembled WGS sequence"/>
</dbReference>
<evidence type="ECO:0000256" key="1">
    <source>
        <dbReference type="SAM" id="Coils"/>
    </source>
</evidence>